<keyword evidence="2" id="KW-1185">Reference proteome</keyword>
<organism evidence="1 2">
    <name type="scientific">Nezara viridula</name>
    <name type="common">Southern green stink bug</name>
    <name type="synonym">Cimex viridulus</name>
    <dbReference type="NCBI Taxonomy" id="85310"/>
    <lineage>
        <taxon>Eukaryota</taxon>
        <taxon>Metazoa</taxon>
        <taxon>Ecdysozoa</taxon>
        <taxon>Arthropoda</taxon>
        <taxon>Hexapoda</taxon>
        <taxon>Insecta</taxon>
        <taxon>Pterygota</taxon>
        <taxon>Neoptera</taxon>
        <taxon>Paraneoptera</taxon>
        <taxon>Hemiptera</taxon>
        <taxon>Heteroptera</taxon>
        <taxon>Panheteroptera</taxon>
        <taxon>Pentatomomorpha</taxon>
        <taxon>Pentatomoidea</taxon>
        <taxon>Pentatomidae</taxon>
        <taxon>Pentatominae</taxon>
        <taxon>Nezara</taxon>
    </lineage>
</organism>
<dbReference type="AlphaFoldDB" id="A0A9P0EAB7"/>
<reference evidence="1" key="1">
    <citation type="submission" date="2022-01" db="EMBL/GenBank/DDBJ databases">
        <authorList>
            <person name="King R."/>
        </authorList>
    </citation>
    <scope>NUCLEOTIDE SEQUENCE</scope>
</reference>
<name>A0A9P0EAB7_NEZVI</name>
<dbReference type="EMBL" id="OV725078">
    <property type="protein sequence ID" value="CAH1392973.1"/>
    <property type="molecule type" value="Genomic_DNA"/>
</dbReference>
<protein>
    <submittedName>
        <fullName evidence="1">Uncharacterized protein</fullName>
    </submittedName>
</protein>
<proteinExistence type="predicted"/>
<dbReference type="Proteomes" id="UP001152798">
    <property type="component" value="Chromosome 2"/>
</dbReference>
<sequence>MMYGRISLDANANLHFSTCCSIKHICA</sequence>
<accession>A0A9P0EAB7</accession>
<evidence type="ECO:0000313" key="1">
    <source>
        <dbReference type="EMBL" id="CAH1392973.1"/>
    </source>
</evidence>
<evidence type="ECO:0000313" key="2">
    <source>
        <dbReference type="Proteomes" id="UP001152798"/>
    </source>
</evidence>
<gene>
    <name evidence="1" type="ORF">NEZAVI_LOCUS3710</name>
</gene>